<evidence type="ECO:0000256" key="1">
    <source>
        <dbReference type="SAM" id="MobiDB-lite"/>
    </source>
</evidence>
<dbReference type="InterPro" id="IPR011042">
    <property type="entry name" value="6-blade_b-propeller_TolB-like"/>
</dbReference>
<dbReference type="RefSeq" id="WP_202956718.1">
    <property type="nucleotide sequence ID" value="NZ_JAPCID010000022.1"/>
</dbReference>
<protein>
    <submittedName>
        <fullName evidence="4">PQQ-dependent sugar dehydrogenase</fullName>
    </submittedName>
</protein>
<sequence>MRRLLATAAAFAALATPASAAPSLVPLGAFDSPVWAGAPAGDKQRVFVAERGGGIAVIRDGAATTFMTVPRVLAGGERGLLSLAFPPDHALTGKFYAYVTAAGAGDIEVREYTGADPASERVLVTIPHPRSNHNGGQLQFGPDGRLYAGTGDGGGRDDEERQAQDLTSRLGKMLRIDVATGTTEIVSRGLRNPWRFSFAPDGRIVIADVGQEAVEEINVGLAADYGWPCFEGSQTGPRPDAGCATGSAMPAVEHPQTDGFCSITGGYVVRDPGLPTLHGDYVYGDLCKSKLRAVDLADPTTARELDVPVSSPSSFGEDGCGRLLVVSLEGAVSRLTDGESTPCADEPGEPEEPTPTPTEVPTETPAEEPVETPTASPLVQPAAATPAPTPVPRTADTRPCTVSMRISGQRQLAKRRYLSIALRTDKPCRVTISAPSFRRVTVRLQPGPGRVVKLRRAYGTAKRISVLVRGPGADVRQTVRAG</sequence>
<dbReference type="EMBL" id="JAPCID010000022">
    <property type="protein sequence ID" value="MDA0139190.1"/>
    <property type="molecule type" value="Genomic_DNA"/>
</dbReference>
<dbReference type="PANTHER" id="PTHR19328:SF75">
    <property type="entry name" value="ALDOSE SUGAR DEHYDROGENASE YLII"/>
    <property type="match status" value="1"/>
</dbReference>
<dbReference type="Proteomes" id="UP001147700">
    <property type="component" value="Unassembled WGS sequence"/>
</dbReference>
<keyword evidence="5" id="KW-1185">Reference proteome</keyword>
<feature type="compositionally biased region" description="Low complexity" evidence="1">
    <location>
        <begin position="371"/>
        <end position="399"/>
    </location>
</feature>
<feature type="domain" description="Glucose/Sorbosone dehydrogenase" evidence="3">
    <location>
        <begin position="33"/>
        <end position="299"/>
    </location>
</feature>
<reference evidence="4" key="1">
    <citation type="submission" date="2022-10" db="EMBL/GenBank/DDBJ databases">
        <title>The WGS of Solirubrobacter sp. CPCC 204708.</title>
        <authorList>
            <person name="Jiang Z."/>
        </authorList>
    </citation>
    <scope>NUCLEOTIDE SEQUENCE</scope>
    <source>
        <strain evidence="4">CPCC 204708</strain>
    </source>
</reference>
<dbReference type="PANTHER" id="PTHR19328">
    <property type="entry name" value="HEDGEHOG-INTERACTING PROTEIN"/>
    <property type="match status" value="1"/>
</dbReference>
<dbReference type="Gene3D" id="2.120.10.30">
    <property type="entry name" value="TolB, C-terminal domain"/>
    <property type="match status" value="1"/>
</dbReference>
<keyword evidence="2" id="KW-0732">Signal</keyword>
<feature type="chain" id="PRO_5046586376" evidence="2">
    <location>
        <begin position="21"/>
        <end position="482"/>
    </location>
</feature>
<evidence type="ECO:0000313" key="4">
    <source>
        <dbReference type="EMBL" id="MDA0139190.1"/>
    </source>
</evidence>
<dbReference type="Pfam" id="PF07995">
    <property type="entry name" value="GSDH"/>
    <property type="match status" value="1"/>
</dbReference>
<dbReference type="InterPro" id="IPR011041">
    <property type="entry name" value="Quinoprot_gluc/sorb_DH_b-prop"/>
</dbReference>
<dbReference type="InterPro" id="IPR012938">
    <property type="entry name" value="Glc/Sorbosone_DH"/>
</dbReference>
<organism evidence="4 5">
    <name type="scientific">Solirubrobacter deserti</name>
    <dbReference type="NCBI Taxonomy" id="2282478"/>
    <lineage>
        <taxon>Bacteria</taxon>
        <taxon>Bacillati</taxon>
        <taxon>Actinomycetota</taxon>
        <taxon>Thermoleophilia</taxon>
        <taxon>Solirubrobacterales</taxon>
        <taxon>Solirubrobacteraceae</taxon>
        <taxon>Solirubrobacter</taxon>
    </lineage>
</organism>
<accession>A0ABT4RL11</accession>
<evidence type="ECO:0000256" key="2">
    <source>
        <dbReference type="SAM" id="SignalP"/>
    </source>
</evidence>
<comment type="caution">
    <text evidence="4">The sequence shown here is derived from an EMBL/GenBank/DDBJ whole genome shotgun (WGS) entry which is preliminary data.</text>
</comment>
<name>A0ABT4RL11_9ACTN</name>
<evidence type="ECO:0000259" key="3">
    <source>
        <dbReference type="Pfam" id="PF07995"/>
    </source>
</evidence>
<feature type="region of interest" description="Disordered" evidence="1">
    <location>
        <begin position="335"/>
        <end position="399"/>
    </location>
</feature>
<evidence type="ECO:0000313" key="5">
    <source>
        <dbReference type="Proteomes" id="UP001147700"/>
    </source>
</evidence>
<proteinExistence type="predicted"/>
<gene>
    <name evidence="4" type="ORF">OJ962_16935</name>
</gene>
<feature type="signal peptide" evidence="2">
    <location>
        <begin position="1"/>
        <end position="20"/>
    </location>
</feature>
<dbReference type="SUPFAM" id="SSF50952">
    <property type="entry name" value="Soluble quinoprotein glucose dehydrogenase"/>
    <property type="match status" value="1"/>
</dbReference>